<keyword evidence="3" id="KW-0812">Transmembrane</keyword>
<dbReference type="PANTHER" id="PTHR12385">
    <property type="entry name" value="CHOLINE TRANSPORTER-LIKE (SLC FAMILY 44)"/>
    <property type="match status" value="1"/>
</dbReference>
<dbReference type="PANTHER" id="PTHR12385:SF93">
    <property type="entry name" value="CHOLINE TRANSPORTER-LIKE PROTEIN"/>
    <property type="match status" value="1"/>
</dbReference>
<dbReference type="STRING" id="4558.A0A109NDL6"/>
<comment type="similarity">
    <text evidence="2">Belongs to the CTL (choline transporter-like) family.</text>
</comment>
<evidence type="ECO:0000256" key="3">
    <source>
        <dbReference type="ARBA" id="ARBA00022692"/>
    </source>
</evidence>
<accession>A0A109NDL6</accession>
<keyword evidence="5" id="KW-0472">Membrane</keyword>
<gene>
    <name evidence="6" type="ORF">SORBI_3005G110520</name>
</gene>
<evidence type="ECO:0000256" key="2">
    <source>
        <dbReference type="ARBA" id="ARBA00007168"/>
    </source>
</evidence>
<dbReference type="GO" id="GO:0016020">
    <property type="term" value="C:membrane"/>
    <property type="evidence" value="ECO:0007669"/>
    <property type="project" value="UniProtKB-SubCell"/>
</dbReference>
<evidence type="ECO:0000256" key="5">
    <source>
        <dbReference type="ARBA" id="ARBA00023136"/>
    </source>
</evidence>
<protein>
    <submittedName>
        <fullName evidence="6">Uncharacterized protein</fullName>
    </submittedName>
</protein>
<dbReference type="InParanoid" id="A0A109NDL6"/>
<keyword evidence="7" id="KW-1185">Reference proteome</keyword>
<evidence type="ECO:0000313" key="7">
    <source>
        <dbReference type="Proteomes" id="UP000000768"/>
    </source>
</evidence>
<reference evidence="6 7" key="1">
    <citation type="journal article" date="2009" name="Nature">
        <title>The Sorghum bicolor genome and the diversification of grasses.</title>
        <authorList>
            <person name="Paterson A.H."/>
            <person name="Bowers J.E."/>
            <person name="Bruggmann R."/>
            <person name="Dubchak I."/>
            <person name="Grimwood J."/>
            <person name="Gundlach H."/>
            <person name="Haberer G."/>
            <person name="Hellsten U."/>
            <person name="Mitros T."/>
            <person name="Poliakov A."/>
            <person name="Schmutz J."/>
            <person name="Spannagl M."/>
            <person name="Tang H."/>
            <person name="Wang X."/>
            <person name="Wicker T."/>
            <person name="Bharti A.K."/>
            <person name="Chapman J."/>
            <person name="Feltus F.A."/>
            <person name="Gowik U."/>
            <person name="Grigoriev I.V."/>
            <person name="Lyons E."/>
            <person name="Maher C.A."/>
            <person name="Martis M."/>
            <person name="Narechania A."/>
            <person name="Otillar R.P."/>
            <person name="Penning B.W."/>
            <person name="Salamov A.A."/>
            <person name="Wang Y."/>
            <person name="Zhang L."/>
            <person name="Carpita N.C."/>
            <person name="Freeling M."/>
            <person name="Gingle A.R."/>
            <person name="Hash C.T."/>
            <person name="Keller B."/>
            <person name="Klein P."/>
            <person name="Kresovich S."/>
            <person name="McCann M.C."/>
            <person name="Ming R."/>
            <person name="Peterson D.G."/>
            <person name="Mehboob-ur-Rahman"/>
            <person name="Ware D."/>
            <person name="Westhoff P."/>
            <person name="Mayer K.F."/>
            <person name="Messing J."/>
            <person name="Rokhsar D.S."/>
        </authorList>
    </citation>
    <scope>NUCLEOTIDE SEQUENCE [LARGE SCALE GENOMIC DNA]</scope>
    <source>
        <strain evidence="7">cv. BTx623</strain>
    </source>
</reference>
<keyword evidence="4" id="KW-1133">Transmembrane helix</keyword>
<comment type="subcellular location">
    <subcellularLocation>
        <location evidence="1">Membrane</location>
        <topology evidence="1">Multi-pass membrane protein</topology>
    </subcellularLocation>
</comment>
<evidence type="ECO:0000256" key="1">
    <source>
        <dbReference type="ARBA" id="ARBA00004141"/>
    </source>
</evidence>
<dbReference type="EMBL" id="CM000764">
    <property type="protein sequence ID" value="OQU83393.1"/>
    <property type="molecule type" value="Genomic_DNA"/>
</dbReference>
<dbReference type="Proteomes" id="UP000000768">
    <property type="component" value="Chromosome 5"/>
</dbReference>
<evidence type="ECO:0000256" key="4">
    <source>
        <dbReference type="ARBA" id="ARBA00022989"/>
    </source>
</evidence>
<reference evidence="7" key="2">
    <citation type="journal article" date="2018" name="Plant J.">
        <title>The Sorghum bicolor reference genome: improved assembly, gene annotations, a transcriptome atlas, and signatures of genome organization.</title>
        <authorList>
            <person name="McCormick R.F."/>
            <person name="Truong S.K."/>
            <person name="Sreedasyam A."/>
            <person name="Jenkins J."/>
            <person name="Shu S."/>
            <person name="Sims D."/>
            <person name="Kennedy M."/>
            <person name="Amirebrahimi M."/>
            <person name="Weers B.D."/>
            <person name="McKinley B."/>
            <person name="Mattison A."/>
            <person name="Morishige D.T."/>
            <person name="Grimwood J."/>
            <person name="Schmutz J."/>
            <person name="Mullet J.E."/>
        </authorList>
    </citation>
    <scope>NUCLEOTIDE SEQUENCE [LARGE SCALE GENOMIC DNA]</scope>
    <source>
        <strain evidence="7">cv. BTx623</strain>
    </source>
</reference>
<dbReference type="GO" id="GO:0022857">
    <property type="term" value="F:transmembrane transporter activity"/>
    <property type="evidence" value="ECO:0007669"/>
    <property type="project" value="InterPro"/>
</dbReference>
<dbReference type="InterPro" id="IPR007603">
    <property type="entry name" value="Choline_transptr-like"/>
</dbReference>
<dbReference type="Gramene" id="OQU83393">
    <property type="protein sequence ID" value="OQU83393"/>
    <property type="gene ID" value="SORBI_3005G110520"/>
</dbReference>
<evidence type="ECO:0000313" key="6">
    <source>
        <dbReference type="EMBL" id="OQU83393.1"/>
    </source>
</evidence>
<dbReference type="eggNOG" id="KOG1362">
    <property type="taxonomic scope" value="Eukaryota"/>
</dbReference>
<name>A0A109NDL6_SORBI</name>
<organism evidence="6 7">
    <name type="scientific">Sorghum bicolor</name>
    <name type="common">Sorghum</name>
    <name type="synonym">Sorghum vulgare</name>
    <dbReference type="NCBI Taxonomy" id="4558"/>
    <lineage>
        <taxon>Eukaryota</taxon>
        <taxon>Viridiplantae</taxon>
        <taxon>Streptophyta</taxon>
        <taxon>Embryophyta</taxon>
        <taxon>Tracheophyta</taxon>
        <taxon>Spermatophyta</taxon>
        <taxon>Magnoliopsida</taxon>
        <taxon>Liliopsida</taxon>
        <taxon>Poales</taxon>
        <taxon>Poaceae</taxon>
        <taxon>PACMAD clade</taxon>
        <taxon>Panicoideae</taxon>
        <taxon>Andropogonodae</taxon>
        <taxon>Andropogoneae</taxon>
        <taxon>Sorghinae</taxon>
        <taxon>Sorghum</taxon>
    </lineage>
</organism>
<proteinExistence type="inferred from homology"/>
<sequence length="256" mass="28138">MAALVDSDITSSVCFMTGVTSGALCVALAGSWAFATHRHYTATVSLLAFYVGYLMTRIGMALPQACVGCYYVCYAENPTSRLFDGTIPDRLNKMQEDRDPLNPCPHTTPPSAHDAQLRSSSHSKEPRPLRPRRRRCWLLLALPRRATSLQADRRHCAVTIVVALAEPAAPRPASAHDAQHLHGGGGAASLRPRPRCLCGRDLDGTRPTSPPSSKPHRHGVVRSRRVLCPLRRPRSSSRSRTTLALLYSQCFIKYCI</sequence>
<dbReference type="AlphaFoldDB" id="A0A109NDL6"/>